<organism evidence="1 2">
    <name type="scientific">Trifolium medium</name>
    <dbReference type="NCBI Taxonomy" id="97028"/>
    <lineage>
        <taxon>Eukaryota</taxon>
        <taxon>Viridiplantae</taxon>
        <taxon>Streptophyta</taxon>
        <taxon>Embryophyta</taxon>
        <taxon>Tracheophyta</taxon>
        <taxon>Spermatophyta</taxon>
        <taxon>Magnoliopsida</taxon>
        <taxon>eudicotyledons</taxon>
        <taxon>Gunneridae</taxon>
        <taxon>Pentapetalae</taxon>
        <taxon>rosids</taxon>
        <taxon>fabids</taxon>
        <taxon>Fabales</taxon>
        <taxon>Fabaceae</taxon>
        <taxon>Papilionoideae</taxon>
        <taxon>50 kb inversion clade</taxon>
        <taxon>NPAAA clade</taxon>
        <taxon>Hologalegina</taxon>
        <taxon>IRL clade</taxon>
        <taxon>Trifolieae</taxon>
        <taxon>Trifolium</taxon>
    </lineage>
</organism>
<name>A0A392TT92_9FABA</name>
<keyword evidence="2" id="KW-1185">Reference proteome</keyword>
<proteinExistence type="predicted"/>
<evidence type="ECO:0000313" key="2">
    <source>
        <dbReference type="Proteomes" id="UP000265520"/>
    </source>
</evidence>
<sequence>MIEKKLVRMELEDSDHLLPKVYLEPRVFQDLCTPWKDAIGKEPRLQHHGKAFSESMEVTGWF</sequence>
<accession>A0A392TT92</accession>
<dbReference type="AlphaFoldDB" id="A0A392TT92"/>
<protein>
    <submittedName>
        <fullName evidence="1">Uncharacterized protein</fullName>
    </submittedName>
</protein>
<reference evidence="1 2" key="1">
    <citation type="journal article" date="2018" name="Front. Plant Sci.">
        <title>Red Clover (Trifolium pratense) and Zigzag Clover (T. medium) - A Picture of Genomic Similarities and Differences.</title>
        <authorList>
            <person name="Dluhosova J."/>
            <person name="Istvanek J."/>
            <person name="Nedelnik J."/>
            <person name="Repkova J."/>
        </authorList>
    </citation>
    <scope>NUCLEOTIDE SEQUENCE [LARGE SCALE GENOMIC DNA]</scope>
    <source>
        <strain evidence="2">cv. 10/8</strain>
        <tissue evidence="1">Leaf</tissue>
    </source>
</reference>
<dbReference type="EMBL" id="LXQA010635008">
    <property type="protein sequence ID" value="MCI63326.1"/>
    <property type="molecule type" value="Genomic_DNA"/>
</dbReference>
<dbReference type="Proteomes" id="UP000265520">
    <property type="component" value="Unassembled WGS sequence"/>
</dbReference>
<evidence type="ECO:0000313" key="1">
    <source>
        <dbReference type="EMBL" id="MCI63326.1"/>
    </source>
</evidence>
<comment type="caution">
    <text evidence="1">The sequence shown here is derived from an EMBL/GenBank/DDBJ whole genome shotgun (WGS) entry which is preliminary data.</text>
</comment>